<organism evidence="6 7">
    <name type="scientific">Heliomicrobium gestii</name>
    <name type="common">Heliobacterium gestii</name>
    <dbReference type="NCBI Taxonomy" id="2699"/>
    <lineage>
        <taxon>Bacteria</taxon>
        <taxon>Bacillati</taxon>
        <taxon>Bacillota</taxon>
        <taxon>Clostridia</taxon>
        <taxon>Eubacteriales</taxon>
        <taxon>Heliobacteriaceae</taxon>
        <taxon>Heliomicrobium</taxon>
    </lineage>
</organism>
<evidence type="ECO:0000256" key="2">
    <source>
        <dbReference type="ARBA" id="ARBA00022553"/>
    </source>
</evidence>
<dbReference type="PROSITE" id="PS50110">
    <property type="entry name" value="RESPONSE_REGULATORY"/>
    <property type="match status" value="1"/>
</dbReference>
<evidence type="ECO:0000313" key="6">
    <source>
        <dbReference type="EMBL" id="MZP42084.1"/>
    </source>
</evidence>
<reference evidence="6 7" key="1">
    <citation type="submission" date="2020-01" db="EMBL/GenBank/DDBJ databases">
        <title>Whole genome sequence of Heliobacterium gestii DSM 11169.</title>
        <authorList>
            <person name="Kyndt J.A."/>
            <person name="Meyer T.E."/>
        </authorList>
    </citation>
    <scope>NUCLEOTIDE SEQUENCE [LARGE SCALE GENOMIC DNA]</scope>
    <source>
        <strain evidence="6 7">DSM 11169</strain>
    </source>
</reference>
<dbReference type="AlphaFoldDB" id="A0A845L9X2"/>
<comment type="caution">
    <text evidence="6">The sequence shown here is derived from an EMBL/GenBank/DDBJ whole genome shotgun (WGS) entry which is preliminary data.</text>
</comment>
<proteinExistence type="predicted"/>
<evidence type="ECO:0000256" key="3">
    <source>
        <dbReference type="ARBA" id="ARBA00024867"/>
    </source>
</evidence>
<dbReference type="Gene3D" id="3.40.50.2300">
    <property type="match status" value="1"/>
</dbReference>
<dbReference type="InterPro" id="IPR001789">
    <property type="entry name" value="Sig_transdc_resp-reg_receiver"/>
</dbReference>
<dbReference type="PANTHER" id="PTHR44591:SF3">
    <property type="entry name" value="RESPONSE REGULATORY DOMAIN-CONTAINING PROTEIN"/>
    <property type="match status" value="1"/>
</dbReference>
<dbReference type="SMART" id="SM00448">
    <property type="entry name" value="REC"/>
    <property type="match status" value="1"/>
</dbReference>
<keyword evidence="7" id="KW-1185">Reference proteome</keyword>
<dbReference type="InterPro" id="IPR050595">
    <property type="entry name" value="Bact_response_regulator"/>
</dbReference>
<dbReference type="InterPro" id="IPR011006">
    <property type="entry name" value="CheY-like_superfamily"/>
</dbReference>
<dbReference type="OrthoDB" id="342399at2"/>
<dbReference type="Pfam" id="PF00072">
    <property type="entry name" value="Response_reg"/>
    <property type="match status" value="1"/>
</dbReference>
<evidence type="ECO:0000256" key="4">
    <source>
        <dbReference type="PROSITE-ProRule" id="PRU00169"/>
    </source>
</evidence>
<dbReference type="CDD" id="cd00156">
    <property type="entry name" value="REC"/>
    <property type="match status" value="1"/>
</dbReference>
<evidence type="ECO:0000256" key="1">
    <source>
        <dbReference type="ARBA" id="ARBA00018672"/>
    </source>
</evidence>
<dbReference type="Proteomes" id="UP000471031">
    <property type="component" value="Unassembled WGS sequence"/>
</dbReference>
<protein>
    <recommendedName>
        <fullName evidence="1">Stage 0 sporulation protein A homolog</fullName>
    </recommendedName>
</protein>
<dbReference type="EMBL" id="WXEX01000002">
    <property type="protein sequence ID" value="MZP42084.1"/>
    <property type="molecule type" value="Genomic_DNA"/>
</dbReference>
<keyword evidence="2 4" id="KW-0597">Phosphoprotein</keyword>
<evidence type="ECO:0000259" key="5">
    <source>
        <dbReference type="PROSITE" id="PS50110"/>
    </source>
</evidence>
<dbReference type="PANTHER" id="PTHR44591">
    <property type="entry name" value="STRESS RESPONSE REGULATOR PROTEIN 1"/>
    <property type="match status" value="1"/>
</dbReference>
<accession>A0A845L9X2</accession>
<sequence length="136" mass="15552">MYPETKVLLIDDEEELCISLQRILQLEGFAAAYTTSPLKAMEMVKARKYHIILADIVMPEMDGIELLAAIKAYDPLAQVIMMTGYSTMDKTVRCLEKGANDYLLKPFSDLDKVIEAVRLSEAKLRRWWESMRGNFA</sequence>
<dbReference type="GO" id="GO:0000160">
    <property type="term" value="P:phosphorelay signal transduction system"/>
    <property type="evidence" value="ECO:0007669"/>
    <property type="project" value="InterPro"/>
</dbReference>
<feature type="modified residue" description="4-aspartylphosphate" evidence="4">
    <location>
        <position position="55"/>
    </location>
</feature>
<name>A0A845L9X2_HELGE</name>
<dbReference type="SUPFAM" id="SSF52172">
    <property type="entry name" value="CheY-like"/>
    <property type="match status" value="1"/>
</dbReference>
<comment type="function">
    <text evidence="3">May play the central regulatory role in sporulation. It may be an element of the effector pathway responsible for the activation of sporulation genes in response to nutritional stress. Spo0A may act in concert with spo0H (a sigma factor) to control the expression of some genes that are critical to the sporulation process.</text>
</comment>
<dbReference type="RefSeq" id="WP_161260664.1">
    <property type="nucleotide sequence ID" value="NZ_JAFBDC010000002.1"/>
</dbReference>
<feature type="domain" description="Response regulatory" evidence="5">
    <location>
        <begin position="6"/>
        <end position="120"/>
    </location>
</feature>
<gene>
    <name evidence="6" type="ORF">GTO89_03415</name>
</gene>
<evidence type="ECO:0000313" key="7">
    <source>
        <dbReference type="Proteomes" id="UP000471031"/>
    </source>
</evidence>